<dbReference type="Pfam" id="PF11153">
    <property type="entry name" value="DUF2931"/>
    <property type="match status" value="1"/>
</dbReference>
<feature type="chain" id="PRO_5026179860" evidence="1">
    <location>
        <begin position="23"/>
        <end position="222"/>
    </location>
</feature>
<sequence length="222" mass="24972">MPRFGWIRPWLLALCLSGCANGSELPYEDVPAWYLGFGTPNYMQVWIETADVVDVNDRVFRRAMSGIASTQHPKNLESIPTPVGWPERPGGGAGKYVFGAALPRLIYVRWQSLVEPQTYQAYIVIPEAIQKEMVKPERTYCRADDKWITDYRNIVTIGLAPGGITKTWILGPCLEPIEVARVEGEVVKRGPYGGRSNGMYALPLKPESKAYIEKYGIPYDSW</sequence>
<reference evidence="2 3" key="1">
    <citation type="submission" date="2019-12" db="EMBL/GenBank/DDBJ databases">
        <title>Complete genome sequence of Pseudomonas stutzeri.</title>
        <authorList>
            <person name="Lim S.R."/>
            <person name="Kim J.H."/>
        </authorList>
    </citation>
    <scope>NUCLEOTIDE SEQUENCE [LARGE SCALE GENOMIC DNA]</scope>
    <source>
        <strain evidence="2 3">PM101005</strain>
    </source>
</reference>
<dbReference type="EMBL" id="CP046902">
    <property type="protein sequence ID" value="QGZ30999.1"/>
    <property type="molecule type" value="Genomic_DNA"/>
</dbReference>
<accession>A0A6I6LJD3</accession>
<name>A0A6I6LJD3_STUST</name>
<protein>
    <submittedName>
        <fullName evidence="2">DUF2931 family protein</fullName>
    </submittedName>
</protein>
<organism evidence="2 3">
    <name type="scientific">Stutzerimonas stutzeri</name>
    <name type="common">Pseudomonas stutzeri</name>
    <dbReference type="NCBI Taxonomy" id="316"/>
    <lineage>
        <taxon>Bacteria</taxon>
        <taxon>Pseudomonadati</taxon>
        <taxon>Pseudomonadota</taxon>
        <taxon>Gammaproteobacteria</taxon>
        <taxon>Pseudomonadales</taxon>
        <taxon>Pseudomonadaceae</taxon>
        <taxon>Stutzerimonas</taxon>
    </lineage>
</organism>
<dbReference type="AlphaFoldDB" id="A0A6I6LJD3"/>
<evidence type="ECO:0000313" key="2">
    <source>
        <dbReference type="EMBL" id="QGZ30999.1"/>
    </source>
</evidence>
<dbReference type="RefSeq" id="WP_158188481.1">
    <property type="nucleotide sequence ID" value="NZ_CP046902.1"/>
</dbReference>
<evidence type="ECO:0000256" key="1">
    <source>
        <dbReference type="SAM" id="SignalP"/>
    </source>
</evidence>
<proteinExistence type="predicted"/>
<dbReference type="InterPro" id="IPR021326">
    <property type="entry name" value="DUF2931"/>
</dbReference>
<dbReference type="OrthoDB" id="6993804at2"/>
<gene>
    <name evidence="2" type="ORF">GQA94_13350</name>
</gene>
<feature type="signal peptide" evidence="1">
    <location>
        <begin position="1"/>
        <end position="22"/>
    </location>
</feature>
<keyword evidence="1" id="KW-0732">Signal</keyword>
<dbReference type="Proteomes" id="UP000438983">
    <property type="component" value="Chromosome"/>
</dbReference>
<evidence type="ECO:0000313" key="3">
    <source>
        <dbReference type="Proteomes" id="UP000438983"/>
    </source>
</evidence>